<comment type="similarity">
    <text evidence="4">Belongs to the LptA family.</text>
</comment>
<comment type="subcellular location">
    <subcellularLocation>
        <location evidence="4">Periplasm</location>
    </subcellularLocation>
</comment>
<gene>
    <name evidence="4 6" type="primary">lptA</name>
    <name evidence="6" type="ORF">HPTL_1332</name>
</gene>
<keyword evidence="3 4" id="KW-0574">Periplasm</keyword>
<sequence length="185" mass="20337">MSTLVCSHLRPLALTALTALIVALPGPLYAKKSDRDQPVAIDADRITVDERERTHRFEGNVLLRQGTLEIRADEVIVTQDDQGFRTGTAIGKGRLATFRQQKEGSDEWITGQAERLDYDARAERLTLTGRARVTSGADIVEGAVIVYEVVNETYRVTKSGATSSAPNGRVRAIIQPKNPPKEQKP</sequence>
<dbReference type="OrthoDB" id="5294855at2"/>
<dbReference type="Pfam" id="PF03968">
    <property type="entry name" value="LptD_N"/>
    <property type="match status" value="1"/>
</dbReference>
<proteinExistence type="inferred from homology"/>
<dbReference type="AlphaFoldDB" id="A0A2Z6DYI3"/>
<name>A0A2Z6DYI3_HYDTE</name>
<keyword evidence="2" id="KW-0732">Signal</keyword>
<evidence type="ECO:0000256" key="2">
    <source>
        <dbReference type="ARBA" id="ARBA00022729"/>
    </source>
</evidence>
<dbReference type="GO" id="GO:0017089">
    <property type="term" value="F:glycolipid transfer activity"/>
    <property type="evidence" value="ECO:0007669"/>
    <property type="project" value="TreeGrafter"/>
</dbReference>
<evidence type="ECO:0000313" key="6">
    <source>
        <dbReference type="EMBL" id="BBD77596.1"/>
    </source>
</evidence>
<dbReference type="RefSeq" id="WP_119335320.1">
    <property type="nucleotide sequence ID" value="NZ_AP018558.1"/>
</dbReference>
<evidence type="ECO:0000259" key="5">
    <source>
        <dbReference type="Pfam" id="PF03968"/>
    </source>
</evidence>
<dbReference type="GO" id="GO:0009279">
    <property type="term" value="C:cell outer membrane"/>
    <property type="evidence" value="ECO:0007669"/>
    <property type="project" value="TreeGrafter"/>
</dbReference>
<feature type="domain" description="Organic solvent tolerance-like N-terminal" evidence="5">
    <location>
        <begin position="41"/>
        <end position="151"/>
    </location>
</feature>
<dbReference type="GO" id="GO:0030288">
    <property type="term" value="C:outer membrane-bounded periplasmic space"/>
    <property type="evidence" value="ECO:0007669"/>
    <property type="project" value="TreeGrafter"/>
</dbReference>
<dbReference type="Proteomes" id="UP000262004">
    <property type="component" value="Chromosome"/>
</dbReference>
<dbReference type="InterPro" id="IPR005653">
    <property type="entry name" value="OstA-like_N"/>
</dbReference>
<evidence type="ECO:0000256" key="3">
    <source>
        <dbReference type="ARBA" id="ARBA00022764"/>
    </source>
</evidence>
<reference evidence="6 7" key="1">
    <citation type="submission" date="2018-04" db="EMBL/GenBank/DDBJ databases">
        <title>Complete genome sequence of Hydrogenophilus thermoluteolus TH-1.</title>
        <authorList>
            <person name="Arai H."/>
        </authorList>
    </citation>
    <scope>NUCLEOTIDE SEQUENCE [LARGE SCALE GENOMIC DNA]</scope>
    <source>
        <strain evidence="6 7">TH-1</strain>
    </source>
</reference>
<evidence type="ECO:0000256" key="4">
    <source>
        <dbReference type="HAMAP-Rule" id="MF_01914"/>
    </source>
</evidence>
<comment type="subunit">
    <text evidence="4">Component of the lipopolysaccharide transport and assembly complex.</text>
</comment>
<dbReference type="InterPro" id="IPR052037">
    <property type="entry name" value="LPS_export_LptA"/>
</dbReference>
<protein>
    <recommendedName>
        <fullName evidence="4">Lipopolysaccharide export system protein LptA</fullName>
    </recommendedName>
</protein>
<accession>A0A2Z6DYI3</accession>
<dbReference type="InterPro" id="IPR014340">
    <property type="entry name" value="LptA"/>
</dbReference>
<evidence type="ECO:0000256" key="1">
    <source>
        <dbReference type="ARBA" id="ARBA00022448"/>
    </source>
</evidence>
<keyword evidence="7" id="KW-1185">Reference proteome</keyword>
<dbReference type="NCBIfam" id="TIGR03002">
    <property type="entry name" value="outer_YhbN_LptA"/>
    <property type="match status" value="1"/>
</dbReference>
<keyword evidence="1 4" id="KW-0813">Transport</keyword>
<dbReference type="GO" id="GO:0015920">
    <property type="term" value="P:lipopolysaccharide transport"/>
    <property type="evidence" value="ECO:0007669"/>
    <property type="project" value="UniProtKB-UniRule"/>
</dbReference>
<dbReference type="PANTHER" id="PTHR36504:SF1">
    <property type="entry name" value="LIPOPOLYSACCHARIDE EXPORT SYSTEM PROTEIN LPTA"/>
    <property type="match status" value="1"/>
</dbReference>
<dbReference type="GO" id="GO:0043165">
    <property type="term" value="P:Gram-negative-bacterium-type cell outer membrane assembly"/>
    <property type="evidence" value="ECO:0007669"/>
    <property type="project" value="UniProtKB-UniRule"/>
</dbReference>
<dbReference type="Gene3D" id="2.60.450.10">
    <property type="entry name" value="Lipopolysaccharide (LPS) transport protein A like domain"/>
    <property type="match status" value="1"/>
</dbReference>
<dbReference type="HAMAP" id="MF_01914">
    <property type="entry name" value="LPS_assembly_LptA"/>
    <property type="match status" value="1"/>
</dbReference>
<dbReference type="GO" id="GO:0001530">
    <property type="term" value="F:lipopolysaccharide binding"/>
    <property type="evidence" value="ECO:0007669"/>
    <property type="project" value="InterPro"/>
</dbReference>
<dbReference type="EMBL" id="AP018558">
    <property type="protein sequence ID" value="BBD77596.1"/>
    <property type="molecule type" value="Genomic_DNA"/>
</dbReference>
<evidence type="ECO:0000313" key="7">
    <source>
        <dbReference type="Proteomes" id="UP000262004"/>
    </source>
</evidence>
<dbReference type="KEGG" id="htl:HPTL_1332"/>
<comment type="function">
    <text evidence="4">Involved in the assembly of lipopolysaccharide (LPS). Required for the translocation of LPS from the inner membrane to the outer membrane.</text>
</comment>
<organism evidence="6 7">
    <name type="scientific">Hydrogenophilus thermoluteolus</name>
    <name type="common">Pseudomonas hydrogenothermophila</name>
    <dbReference type="NCBI Taxonomy" id="297"/>
    <lineage>
        <taxon>Bacteria</taxon>
        <taxon>Pseudomonadati</taxon>
        <taxon>Pseudomonadota</taxon>
        <taxon>Hydrogenophilia</taxon>
        <taxon>Hydrogenophilales</taxon>
        <taxon>Hydrogenophilaceae</taxon>
        <taxon>Hydrogenophilus</taxon>
    </lineage>
</organism>
<dbReference type="PANTHER" id="PTHR36504">
    <property type="entry name" value="LIPOPOLYSACCHARIDE EXPORT SYSTEM PROTEIN LPTA"/>
    <property type="match status" value="1"/>
</dbReference>